<evidence type="ECO:0000256" key="2">
    <source>
        <dbReference type="ARBA" id="ARBA00012190"/>
    </source>
</evidence>
<dbReference type="EC" id="2.1.1.360" evidence="2 11"/>
<dbReference type="SUPFAM" id="SSF53335">
    <property type="entry name" value="S-adenosyl-L-methionine-dependent methyltransferases"/>
    <property type="match status" value="1"/>
</dbReference>
<protein>
    <recommendedName>
        <fullName evidence="3 11">Histone-lysine N-methyltransferase, H3 lysine-79 specific</fullName>
        <ecNumber evidence="2 11">2.1.1.360</ecNumber>
    </recommendedName>
    <alternativeName>
        <fullName evidence="9 11">Histone H3-K79 methyltransferase</fullName>
    </alternativeName>
</protein>
<dbReference type="Gene3D" id="1.10.260.60">
    <property type="match status" value="1"/>
</dbReference>
<feature type="compositionally biased region" description="Low complexity" evidence="13">
    <location>
        <begin position="1036"/>
        <end position="1061"/>
    </location>
</feature>
<dbReference type="GeneID" id="106458173"/>
<comment type="catalytic activity">
    <reaction evidence="10 11">
        <text>L-lysyl(79)-[histone H3] + 3 S-adenosyl-L-methionine = N(6),N(6),N(6)-trimethyl-L-lysyl(79)-[histone H3] + 3 S-adenosyl-L-homocysteine + 3 H(+)</text>
        <dbReference type="Rhea" id="RHEA:60328"/>
        <dbReference type="Rhea" id="RHEA-COMP:15549"/>
        <dbReference type="Rhea" id="RHEA-COMP:15552"/>
        <dbReference type="ChEBI" id="CHEBI:15378"/>
        <dbReference type="ChEBI" id="CHEBI:29969"/>
        <dbReference type="ChEBI" id="CHEBI:57856"/>
        <dbReference type="ChEBI" id="CHEBI:59789"/>
        <dbReference type="ChEBI" id="CHEBI:61961"/>
        <dbReference type="EC" id="2.1.1.360"/>
    </reaction>
</comment>
<evidence type="ECO:0000259" key="14">
    <source>
        <dbReference type="PROSITE" id="PS51569"/>
    </source>
</evidence>
<feature type="compositionally biased region" description="Polar residues" evidence="13">
    <location>
        <begin position="390"/>
        <end position="400"/>
    </location>
</feature>
<feature type="region of interest" description="Disordered" evidence="13">
    <location>
        <begin position="1433"/>
        <end position="1461"/>
    </location>
</feature>
<feature type="compositionally biased region" description="Low complexity" evidence="13">
    <location>
        <begin position="1311"/>
        <end position="1324"/>
    </location>
</feature>
<feature type="compositionally biased region" description="Basic residues" evidence="13">
    <location>
        <begin position="1330"/>
        <end position="1339"/>
    </location>
</feature>
<reference evidence="16" key="1">
    <citation type="submission" date="2025-08" db="UniProtKB">
        <authorList>
            <consortium name="RefSeq"/>
        </authorList>
    </citation>
    <scope>IDENTIFICATION</scope>
    <source>
        <tissue evidence="16">Muscle</tissue>
    </source>
</reference>
<keyword evidence="15" id="KW-1185">Reference proteome</keyword>
<sequence>MMAQQLILHSPAGSEPAIYQWPLSSSDKNDGAVEIVETIRWVCEDFPELKSAIKNHVLSDYDTRSYKSMKALCDLYNHAIDSALHLRKGSSNPAIVHSQATTGLLRHIIQQVYNHSVTDPERLNQYEPFSPEVYGETSYEFVAQMIQEIDISEDDVFIDLGSGVGQVVLQLAAMSPCKMCIGIEKADVPSHYAKAMDHNFKFWMKWYGKKYGEYKLFKGDFLTEEHRDTIVNASLVFVNNFAFGPTVDHMLKERFADMRDGARIVSSKEFCPLNFRITDRTMSDIGTIMHVKEITPLKGSVSWTGKPVSYFVHTIDRTKLEHYFQKLKNPKLRDEEVGNTRARKCKNTAINHFLIDSSSNDSKDLNKEETVIFGPTTRKAWTAWCNSQNKSIASNTSGQDSNEENEPLKRPTGRPPVRQRQQRLVKMKEQKKKPGRPKKGMVKTKLRKALTFSGLDLLHTQTVLSTSNKASERSDPAPGCIDQKLDTMIMNPANTAITSEMPSGLQELLDLYKTQFLHFIQKMKTSQYKENLKNLIEKEKLRKAKLSSSASQLEKQIQALSQDGVSLLKARMAEMGIHANLPSDLLKKTKEIVVTHKELQTKASLLQCQISSLESENNLLLATQNNKMNFPFVTNGLVKNGENPPAMQDHILKEISSTLTQRNVLHSKVQKLENEVYSLGKVAVTKQKLHHCKDNMEQHTNFIVPGSLVGPNVVKEQLLPKSEKQESENYSLSVTASSVIVSQDSNFSGRIKERDGVTPSSNFNGYREQELKGRLEMPSSDCFVPTSSDVNVEDTSLNHQSVIKSTISSTTSTHSSNNGSFPEDLLDTMPYSPISPSRSPLPQNFVLGPQYEPVSPLPPSLSKPDTPVLDQERIGTTDFRTSTDIPPSCGLLTPSEVQNSHKTPDKTIPPLQLSREPQLSCSLKAEPLKESKTWKRSHRQHCGSKSRRQSSNIKSSQQDIQEKSSNPNNKVMNGLVLNLGSLLASKSPKGSSKQDELKLKRQKRKHNSTSSYCGTSPSKKRSYSPLSRASDSGIESLGSVSQSSGPPSAGSVSAADASPVANGTCSTAERLDANRVSPTKVVEKLENLARSEVIPDLTKAENGISKHADQTRGRHWQAKICSGFDKLLALASNPSDNQRKELLKPEKRGNVYSGSRKNTNKGTTSHQESKKWVVDSIKHGDHKSSSQDNSVFITFKAVSPSTQVKALNHRTRDHHHRGSPPSRLRHSKVTSPHLPRKGPRTPPDTPPSTPSESPERIIGLSTTASSHHCHSPISSVDSPCSRRSRSRSVSPPCYDHERGRHRHSRDHSRSRSGSASSLDSTSSRESGRYSKSRRHHRHCTNLGKSQSKKKSTERSKCGSIVIAPPRKDDKTNGVGVETSLSQPVSCTAMMTHPAYMGGLPIISVGNFHSQSIQYTGQFVFHHSSAVSQGAVNVGEATNLPPPSAPPSQHPPPTLSSSSSDLSAGLLPLQWDLHSHQP</sequence>
<keyword evidence="7 11" id="KW-0156">Chromatin regulator</keyword>
<dbReference type="CDD" id="cd20902">
    <property type="entry name" value="CC_DOT1L"/>
    <property type="match status" value="1"/>
</dbReference>
<feature type="compositionally biased region" description="Polar residues" evidence="13">
    <location>
        <begin position="1152"/>
        <end position="1166"/>
    </location>
</feature>
<keyword evidence="5 11" id="KW-0808">Transferase</keyword>
<proteinExistence type="inferred from homology"/>
<keyword evidence="6 11" id="KW-0949">S-adenosyl-L-methionine</keyword>
<evidence type="ECO:0000256" key="5">
    <source>
        <dbReference type="ARBA" id="ARBA00022679"/>
    </source>
</evidence>
<feature type="compositionally biased region" description="Basic residues" evidence="13">
    <location>
        <begin position="934"/>
        <end position="948"/>
    </location>
</feature>
<gene>
    <name evidence="16" type="primary">LOC106458173</name>
</gene>
<keyword evidence="8 11" id="KW-0539">Nucleus</keyword>
<comment type="function">
    <text evidence="11">Histone methyltransferase that specifically trimethylates histone H3 to form H3K79me3. This methylation is required for telomere silencing and for the pachytene checkpoint during the meiotic cell cycle by allowing the recruitment of RAD9 to double strand breaks. Nucleosomes are preferred as substrate compared to free histone.</text>
</comment>
<feature type="region of interest" description="Disordered" evidence="13">
    <location>
        <begin position="1203"/>
        <end position="1374"/>
    </location>
</feature>
<feature type="compositionally biased region" description="Pro residues" evidence="13">
    <location>
        <begin position="1240"/>
        <end position="1249"/>
    </location>
</feature>
<keyword evidence="12" id="KW-0175">Coiled coil</keyword>
<keyword evidence="4 11" id="KW-0489">Methyltransferase</keyword>
<feature type="compositionally biased region" description="Polar residues" evidence="13">
    <location>
        <begin position="1008"/>
        <end position="1017"/>
    </location>
</feature>
<dbReference type="InterPro" id="IPR029063">
    <property type="entry name" value="SAM-dependent_MTases_sf"/>
</dbReference>
<dbReference type="PROSITE" id="PS51569">
    <property type="entry name" value="DOT1"/>
    <property type="match status" value="1"/>
</dbReference>
<feature type="compositionally biased region" description="Pro residues" evidence="13">
    <location>
        <begin position="1439"/>
        <end position="1453"/>
    </location>
</feature>
<dbReference type="Gene3D" id="3.40.50.150">
    <property type="entry name" value="Vaccinia Virus protein VP39"/>
    <property type="match status" value="1"/>
</dbReference>
<feature type="compositionally biased region" description="Basic and acidic residues" evidence="13">
    <location>
        <begin position="1137"/>
        <end position="1149"/>
    </location>
</feature>
<feature type="region of interest" description="Disordered" evidence="13">
    <location>
        <begin position="984"/>
        <end position="1080"/>
    </location>
</feature>
<name>A0ABM1B1W1_LIMPO</name>
<comment type="miscellaneous">
    <text evidence="11">In contrast to other lysine histone methyltransferases, it does not contain a SET domain, suggesting the existence of another mechanism for methylation of lysine residues of histones.</text>
</comment>
<dbReference type="InterPro" id="IPR030445">
    <property type="entry name" value="H3-K79_meTrfase"/>
</dbReference>
<evidence type="ECO:0000256" key="12">
    <source>
        <dbReference type="SAM" id="Coils"/>
    </source>
</evidence>
<feature type="region of interest" description="Disordered" evidence="13">
    <location>
        <begin position="390"/>
        <end position="443"/>
    </location>
</feature>
<evidence type="ECO:0000256" key="6">
    <source>
        <dbReference type="ARBA" id="ARBA00022691"/>
    </source>
</evidence>
<dbReference type="PANTHER" id="PTHR21451">
    <property type="entry name" value="HISTONE H3 METHYLTRANSFERASE"/>
    <property type="match status" value="1"/>
</dbReference>
<evidence type="ECO:0000256" key="13">
    <source>
        <dbReference type="SAM" id="MobiDB-lite"/>
    </source>
</evidence>
<evidence type="ECO:0000256" key="3">
    <source>
        <dbReference type="ARBA" id="ARBA00020987"/>
    </source>
</evidence>
<feature type="compositionally biased region" description="Basic residues" evidence="13">
    <location>
        <begin position="1207"/>
        <end position="1239"/>
    </location>
</feature>
<feature type="compositionally biased region" description="Basic and acidic residues" evidence="13">
    <location>
        <begin position="1167"/>
        <end position="1185"/>
    </location>
</feature>
<evidence type="ECO:0000256" key="1">
    <source>
        <dbReference type="ARBA" id="ARBA00004123"/>
    </source>
</evidence>
<organism evidence="15 16">
    <name type="scientific">Limulus polyphemus</name>
    <name type="common">Atlantic horseshoe crab</name>
    <dbReference type="NCBI Taxonomy" id="6850"/>
    <lineage>
        <taxon>Eukaryota</taxon>
        <taxon>Metazoa</taxon>
        <taxon>Ecdysozoa</taxon>
        <taxon>Arthropoda</taxon>
        <taxon>Chelicerata</taxon>
        <taxon>Merostomata</taxon>
        <taxon>Xiphosura</taxon>
        <taxon>Limulidae</taxon>
        <taxon>Limulus</taxon>
    </lineage>
</organism>
<evidence type="ECO:0000256" key="8">
    <source>
        <dbReference type="ARBA" id="ARBA00023242"/>
    </source>
</evidence>
<feature type="region of interest" description="Disordered" evidence="13">
    <location>
        <begin position="1132"/>
        <end position="1191"/>
    </location>
</feature>
<feature type="compositionally biased region" description="Low complexity" evidence="13">
    <location>
        <begin position="1274"/>
        <end position="1293"/>
    </location>
</feature>
<feature type="compositionally biased region" description="Basic residues" evidence="13">
    <location>
        <begin position="420"/>
        <end position="443"/>
    </location>
</feature>
<evidence type="ECO:0000256" key="7">
    <source>
        <dbReference type="ARBA" id="ARBA00022853"/>
    </source>
</evidence>
<comment type="subcellular location">
    <subcellularLocation>
        <location evidence="1 11">Nucleus</location>
    </subcellularLocation>
</comment>
<evidence type="ECO:0000256" key="9">
    <source>
        <dbReference type="ARBA" id="ARBA00029821"/>
    </source>
</evidence>
<dbReference type="Pfam" id="PF08123">
    <property type="entry name" value="DOT1"/>
    <property type="match status" value="1"/>
</dbReference>
<evidence type="ECO:0000313" key="15">
    <source>
        <dbReference type="Proteomes" id="UP000694941"/>
    </source>
</evidence>
<dbReference type="RefSeq" id="XP_013773097.2">
    <property type="nucleotide sequence ID" value="XM_013917643.2"/>
</dbReference>
<evidence type="ECO:0000256" key="10">
    <source>
        <dbReference type="ARBA" id="ARBA00047770"/>
    </source>
</evidence>
<feature type="region of interest" description="Disordered" evidence="13">
    <location>
        <begin position="831"/>
        <end position="972"/>
    </location>
</feature>
<feature type="compositionally biased region" description="Polar residues" evidence="13">
    <location>
        <begin position="949"/>
        <end position="971"/>
    </location>
</feature>
<dbReference type="PANTHER" id="PTHR21451:SF0">
    <property type="entry name" value="HISTONE-LYSINE N-METHYLTRANSFERASE, H3 LYSINE-79 SPECIFIC"/>
    <property type="match status" value="1"/>
</dbReference>
<comment type="similarity">
    <text evidence="11">Belongs to the class I-like SAM-binding methyltransferase superfamily. DOT1 family.</text>
</comment>
<feature type="compositionally biased region" description="Basic residues" evidence="13">
    <location>
        <begin position="1299"/>
        <end position="1310"/>
    </location>
</feature>
<evidence type="ECO:0000313" key="16">
    <source>
        <dbReference type="RefSeq" id="XP_013773097.2"/>
    </source>
</evidence>
<accession>A0ABM1B1W1</accession>
<dbReference type="InterPro" id="IPR025789">
    <property type="entry name" value="DOT1_dom"/>
</dbReference>
<dbReference type="Proteomes" id="UP000694941">
    <property type="component" value="Unplaced"/>
</dbReference>
<feature type="domain" description="DOT1" evidence="14">
    <location>
        <begin position="15"/>
        <end position="328"/>
    </location>
</feature>
<feature type="coiled-coil region" evidence="12">
    <location>
        <begin position="529"/>
        <end position="563"/>
    </location>
</feature>
<evidence type="ECO:0000256" key="4">
    <source>
        <dbReference type="ARBA" id="ARBA00022603"/>
    </source>
</evidence>
<evidence type="ECO:0000256" key="11">
    <source>
        <dbReference type="RuleBase" id="RU271113"/>
    </source>
</evidence>